<keyword evidence="3" id="KW-1185">Reference proteome</keyword>
<dbReference type="EMBL" id="BQNB010019368">
    <property type="protein sequence ID" value="GJT84543.1"/>
    <property type="molecule type" value="Genomic_DNA"/>
</dbReference>
<sequence>MMSDMNVTMVPNEHSTGGSSMTSDMNEFRECVNSIEIEDIASSWLFFTWTKNLFKTKTSNYTGVLKKLDRIMGNEGFIVKKRAFKFANFIADKQEFLHILSKNWTTNYGGCQMFQTVKKLRSLKRDLKKLTWKNGNIFDNVISLKNKMKEIQTTIDKDPYDK</sequence>
<protein>
    <submittedName>
        <fullName evidence="2">Uncharacterized protein</fullName>
    </submittedName>
</protein>
<organism evidence="2 3">
    <name type="scientific">Tanacetum coccineum</name>
    <dbReference type="NCBI Taxonomy" id="301880"/>
    <lineage>
        <taxon>Eukaryota</taxon>
        <taxon>Viridiplantae</taxon>
        <taxon>Streptophyta</taxon>
        <taxon>Embryophyta</taxon>
        <taxon>Tracheophyta</taxon>
        <taxon>Spermatophyta</taxon>
        <taxon>Magnoliopsida</taxon>
        <taxon>eudicotyledons</taxon>
        <taxon>Gunneridae</taxon>
        <taxon>Pentapetalae</taxon>
        <taxon>asterids</taxon>
        <taxon>campanulids</taxon>
        <taxon>Asterales</taxon>
        <taxon>Asteraceae</taxon>
        <taxon>Asteroideae</taxon>
        <taxon>Anthemideae</taxon>
        <taxon>Anthemidinae</taxon>
        <taxon>Tanacetum</taxon>
    </lineage>
</organism>
<evidence type="ECO:0000313" key="3">
    <source>
        <dbReference type="Proteomes" id="UP001151760"/>
    </source>
</evidence>
<evidence type="ECO:0000313" key="2">
    <source>
        <dbReference type="EMBL" id="GJT84543.1"/>
    </source>
</evidence>
<feature type="region of interest" description="Disordered" evidence="1">
    <location>
        <begin position="1"/>
        <end position="20"/>
    </location>
</feature>
<accession>A0ABQ5H9K4</accession>
<reference evidence="2" key="1">
    <citation type="journal article" date="2022" name="Int. J. Mol. Sci.">
        <title>Draft Genome of Tanacetum Coccineum: Genomic Comparison of Closely Related Tanacetum-Family Plants.</title>
        <authorList>
            <person name="Yamashiro T."/>
            <person name="Shiraishi A."/>
            <person name="Nakayama K."/>
            <person name="Satake H."/>
        </authorList>
    </citation>
    <scope>NUCLEOTIDE SEQUENCE</scope>
</reference>
<gene>
    <name evidence="2" type="ORF">Tco_1066260</name>
</gene>
<dbReference type="Proteomes" id="UP001151760">
    <property type="component" value="Unassembled WGS sequence"/>
</dbReference>
<proteinExistence type="predicted"/>
<evidence type="ECO:0000256" key="1">
    <source>
        <dbReference type="SAM" id="MobiDB-lite"/>
    </source>
</evidence>
<reference evidence="2" key="2">
    <citation type="submission" date="2022-01" db="EMBL/GenBank/DDBJ databases">
        <authorList>
            <person name="Yamashiro T."/>
            <person name="Shiraishi A."/>
            <person name="Satake H."/>
            <person name="Nakayama K."/>
        </authorList>
    </citation>
    <scope>NUCLEOTIDE SEQUENCE</scope>
</reference>
<comment type="caution">
    <text evidence="2">The sequence shown here is derived from an EMBL/GenBank/DDBJ whole genome shotgun (WGS) entry which is preliminary data.</text>
</comment>
<name>A0ABQ5H9K4_9ASTR</name>